<feature type="transmembrane region" description="Helical" evidence="1">
    <location>
        <begin position="12"/>
        <end position="32"/>
    </location>
</feature>
<sequence>MSRAFKRRSDTPAAGLTAGVLGLGGLAVLVVAVTIIRFGWIAVAMSVLVLALLGVEIWLHVRRSRARRAGQIGSVVPTCLVCRREFDPADGTFPLPAGRSGEVVHVHDGQCLRTAAERWARQMVDEFGVVPAVAAATLLGEAARQPNFQSVYAAVNRLATESAGGGRRG</sequence>
<dbReference type="EMBL" id="QHKI01000056">
    <property type="protein sequence ID" value="RSM73478.1"/>
    <property type="molecule type" value="Genomic_DNA"/>
</dbReference>
<dbReference type="AlphaFoldDB" id="A0A428YUU6"/>
<keyword evidence="1" id="KW-0812">Transmembrane</keyword>
<proteinExistence type="predicted"/>
<feature type="transmembrane region" description="Helical" evidence="1">
    <location>
        <begin position="38"/>
        <end position="59"/>
    </location>
</feature>
<keyword evidence="1" id="KW-1133">Transmembrane helix</keyword>
<evidence type="ECO:0000313" key="2">
    <source>
        <dbReference type="EMBL" id="RSM73478.1"/>
    </source>
</evidence>
<dbReference type="Proteomes" id="UP000287547">
    <property type="component" value="Unassembled WGS sequence"/>
</dbReference>
<name>A0A428YUU6_KIBAR</name>
<comment type="caution">
    <text evidence="2">The sequence shown here is derived from an EMBL/GenBank/DDBJ whole genome shotgun (WGS) entry which is preliminary data.</text>
</comment>
<evidence type="ECO:0000256" key="1">
    <source>
        <dbReference type="SAM" id="Phobius"/>
    </source>
</evidence>
<keyword evidence="1" id="KW-0472">Membrane</keyword>
<gene>
    <name evidence="2" type="ORF">DMH04_41440</name>
</gene>
<dbReference type="RefSeq" id="WP_037253857.1">
    <property type="nucleotide sequence ID" value="NZ_QHKI01000056.1"/>
</dbReference>
<evidence type="ECO:0000313" key="3">
    <source>
        <dbReference type="Proteomes" id="UP000287547"/>
    </source>
</evidence>
<reference evidence="2 3" key="1">
    <citation type="submission" date="2018-05" db="EMBL/GenBank/DDBJ databases">
        <title>Evolution of GPA BGCs.</title>
        <authorList>
            <person name="Waglechner N."/>
            <person name="Wright G.D."/>
        </authorList>
    </citation>
    <scope>NUCLEOTIDE SEQUENCE [LARGE SCALE GENOMIC DNA]</scope>
    <source>
        <strain evidence="2 3">A82846</strain>
    </source>
</reference>
<accession>A0A428YUU6</accession>
<protein>
    <submittedName>
        <fullName evidence="2">Uncharacterized protein</fullName>
    </submittedName>
</protein>
<organism evidence="2 3">
    <name type="scientific">Kibdelosporangium aridum</name>
    <dbReference type="NCBI Taxonomy" id="2030"/>
    <lineage>
        <taxon>Bacteria</taxon>
        <taxon>Bacillati</taxon>
        <taxon>Actinomycetota</taxon>
        <taxon>Actinomycetes</taxon>
        <taxon>Pseudonocardiales</taxon>
        <taxon>Pseudonocardiaceae</taxon>
        <taxon>Kibdelosporangium</taxon>
    </lineage>
</organism>